<sequence length="61" mass="6615">MVDREQKLLDAIRELNVSTCSQGRPKEPPQPDTQVAALTTQVAALQQEVAVLPATVKICTL</sequence>
<protein>
    <submittedName>
        <fullName evidence="1">Uncharacterized protein</fullName>
    </submittedName>
</protein>
<reference evidence="1" key="1">
    <citation type="submission" date="2022-04" db="EMBL/GenBank/DDBJ databases">
        <title>Genome of the entomopathogenic fungus Entomophthora muscae.</title>
        <authorList>
            <person name="Elya C."/>
            <person name="Lovett B.R."/>
            <person name="Lee E."/>
            <person name="Macias A.M."/>
            <person name="Hajek A.E."/>
            <person name="De Bivort B.L."/>
            <person name="Kasson M.T."/>
            <person name="De Fine Licht H.H."/>
            <person name="Stajich J.E."/>
        </authorList>
    </citation>
    <scope>NUCLEOTIDE SEQUENCE</scope>
    <source>
        <strain evidence="1">Berkeley</strain>
    </source>
</reference>
<gene>
    <name evidence="1" type="ORF">DSO57_1035873</name>
</gene>
<organism evidence="1 2">
    <name type="scientific">Entomophthora muscae</name>
    <dbReference type="NCBI Taxonomy" id="34485"/>
    <lineage>
        <taxon>Eukaryota</taxon>
        <taxon>Fungi</taxon>
        <taxon>Fungi incertae sedis</taxon>
        <taxon>Zoopagomycota</taxon>
        <taxon>Entomophthoromycotina</taxon>
        <taxon>Entomophthoromycetes</taxon>
        <taxon>Entomophthorales</taxon>
        <taxon>Entomophthoraceae</taxon>
        <taxon>Entomophthora</taxon>
    </lineage>
</organism>
<evidence type="ECO:0000313" key="1">
    <source>
        <dbReference type="EMBL" id="KAJ9083319.1"/>
    </source>
</evidence>
<proteinExistence type="predicted"/>
<comment type="caution">
    <text evidence="1">The sequence shown here is derived from an EMBL/GenBank/DDBJ whole genome shotgun (WGS) entry which is preliminary data.</text>
</comment>
<dbReference type="Proteomes" id="UP001165960">
    <property type="component" value="Unassembled WGS sequence"/>
</dbReference>
<keyword evidence="2" id="KW-1185">Reference proteome</keyword>
<dbReference type="EMBL" id="QTSX02001038">
    <property type="protein sequence ID" value="KAJ9083319.1"/>
    <property type="molecule type" value="Genomic_DNA"/>
</dbReference>
<accession>A0ACC2U8F5</accession>
<name>A0ACC2U8F5_9FUNG</name>
<evidence type="ECO:0000313" key="2">
    <source>
        <dbReference type="Proteomes" id="UP001165960"/>
    </source>
</evidence>